<dbReference type="GO" id="GO:0005524">
    <property type="term" value="F:ATP binding"/>
    <property type="evidence" value="ECO:0007669"/>
    <property type="project" value="UniProtKB-KW"/>
</dbReference>
<accession>A0A7K4HRY9</accession>
<dbReference type="InterPro" id="IPR014721">
    <property type="entry name" value="Ribsml_uS5_D2-typ_fold_subgr"/>
</dbReference>
<sequence length="357" mass="38427">MPTMMIRGGDLDLVEYEFEPFAAGEGIRPLDIGREVIPRPQAGVFTVQAPARIHATVLDMNRFAPGQPGGGGFGFAVKVYCTASAECTDGSVAIDYDRVPIVRHIVEAFRATVGYGGGFHIVARDHQYKHVGLGSTGTILLSVCHAMNAALGSPLTAEELRILVGRNFVEETADDRVAFGFETGVGPAASTYGGFVVLGDDLSLAYRHPFAGDKNVFIIIPASEISSSGTSEFNVLMNRARDLDYRDRPLKAYMVLMDLIPAIEAGNLKRAGEVMWEIEFRGSKRAEIEHHSFAIYTMMSGLRDAGIEFVGMSSVGPSIAVITEKTEEEVRAIAKRLGLSIALATAVDNEGIRITGP</sequence>
<keyword evidence="1" id="KW-0028">Amino-acid biosynthesis</keyword>
<dbReference type="Gene3D" id="3.30.230.10">
    <property type="match status" value="1"/>
</dbReference>
<dbReference type="RefSeq" id="WP_176789426.1">
    <property type="nucleotide sequence ID" value="NZ_JABXWR010000001.1"/>
</dbReference>
<keyword evidence="5" id="KW-0067">ATP-binding</keyword>
<gene>
    <name evidence="7" type="ORF">HWN36_11000</name>
</gene>
<evidence type="ECO:0000313" key="8">
    <source>
        <dbReference type="Proteomes" id="UP000570823"/>
    </source>
</evidence>
<dbReference type="InterPro" id="IPR006204">
    <property type="entry name" value="GHMP_kinase_N_dom"/>
</dbReference>
<dbReference type="AlphaFoldDB" id="A0A7K4HRY9"/>
<dbReference type="InterPro" id="IPR020568">
    <property type="entry name" value="Ribosomal_Su5_D2-typ_SF"/>
</dbReference>
<keyword evidence="4 7" id="KW-0418">Kinase</keyword>
<reference evidence="7 8" key="1">
    <citation type="submission" date="2020-06" db="EMBL/GenBank/DDBJ databases">
        <title>Methanofollis fontis sp. nov., a methanogen isolated from marine sediments near a cold seep at Four-Way Closure Ridge offshore southwestern Taiwan.</title>
        <authorList>
            <person name="Chen S.-C."/>
            <person name="Teng N.-H."/>
            <person name="Lin Y.-S."/>
            <person name="Lai M.-C."/>
            <person name="Chen H.-H."/>
            <person name="Wang C.-C."/>
        </authorList>
    </citation>
    <scope>NUCLEOTIDE SEQUENCE [LARGE SCALE GENOMIC DNA]</scope>
    <source>
        <strain evidence="7 8">DSM 2702</strain>
    </source>
</reference>
<evidence type="ECO:0000256" key="3">
    <source>
        <dbReference type="ARBA" id="ARBA00022741"/>
    </source>
</evidence>
<organism evidence="7 8">
    <name type="scientific">Methanofollis tationis</name>
    <dbReference type="NCBI Taxonomy" id="81417"/>
    <lineage>
        <taxon>Archaea</taxon>
        <taxon>Methanobacteriati</taxon>
        <taxon>Methanobacteriota</taxon>
        <taxon>Stenosarchaea group</taxon>
        <taxon>Methanomicrobia</taxon>
        <taxon>Methanomicrobiales</taxon>
        <taxon>Methanomicrobiaceae</taxon>
        <taxon>Methanofollis</taxon>
    </lineage>
</organism>
<keyword evidence="8" id="KW-1185">Reference proteome</keyword>
<dbReference type="Proteomes" id="UP000570823">
    <property type="component" value="Unassembled WGS sequence"/>
</dbReference>
<dbReference type="EMBL" id="JABXWR010000001">
    <property type="protein sequence ID" value="NVO67817.1"/>
    <property type="molecule type" value="Genomic_DNA"/>
</dbReference>
<feature type="domain" description="GHMP kinase N-terminal" evidence="6">
    <location>
        <begin position="102"/>
        <end position="169"/>
    </location>
</feature>
<dbReference type="Pfam" id="PF00288">
    <property type="entry name" value="GHMP_kinases_N"/>
    <property type="match status" value="1"/>
</dbReference>
<evidence type="ECO:0000313" key="7">
    <source>
        <dbReference type="EMBL" id="NVO67817.1"/>
    </source>
</evidence>
<dbReference type="PANTHER" id="PTHR20861:SF1">
    <property type="entry name" value="HOMOSERINE KINASE"/>
    <property type="match status" value="1"/>
</dbReference>
<keyword evidence="2" id="KW-0808">Transferase</keyword>
<name>A0A7K4HRY9_9EURY</name>
<comment type="caution">
    <text evidence="7">The sequence shown here is derived from an EMBL/GenBank/DDBJ whole genome shotgun (WGS) entry which is preliminary data.</text>
</comment>
<dbReference type="OrthoDB" id="116147at2157"/>
<dbReference type="SUPFAM" id="SSF54211">
    <property type="entry name" value="Ribosomal protein S5 domain 2-like"/>
    <property type="match status" value="1"/>
</dbReference>
<keyword evidence="3" id="KW-0547">Nucleotide-binding</keyword>
<protein>
    <submittedName>
        <fullName evidence="7">GHMP kinase</fullName>
    </submittedName>
</protein>
<dbReference type="GO" id="GO:0016301">
    <property type="term" value="F:kinase activity"/>
    <property type="evidence" value="ECO:0007669"/>
    <property type="project" value="UniProtKB-KW"/>
</dbReference>
<evidence type="ECO:0000256" key="1">
    <source>
        <dbReference type="ARBA" id="ARBA00022605"/>
    </source>
</evidence>
<evidence type="ECO:0000256" key="5">
    <source>
        <dbReference type="ARBA" id="ARBA00022840"/>
    </source>
</evidence>
<evidence type="ECO:0000256" key="4">
    <source>
        <dbReference type="ARBA" id="ARBA00022777"/>
    </source>
</evidence>
<evidence type="ECO:0000256" key="2">
    <source>
        <dbReference type="ARBA" id="ARBA00022679"/>
    </source>
</evidence>
<evidence type="ECO:0000259" key="6">
    <source>
        <dbReference type="Pfam" id="PF00288"/>
    </source>
</evidence>
<dbReference type="PANTHER" id="PTHR20861">
    <property type="entry name" value="HOMOSERINE/4-DIPHOSPHOCYTIDYL-2-C-METHYL-D-ERYTHRITOL KINASE"/>
    <property type="match status" value="1"/>
</dbReference>
<dbReference type="GO" id="GO:0008652">
    <property type="term" value="P:amino acid biosynthetic process"/>
    <property type="evidence" value="ECO:0007669"/>
    <property type="project" value="UniProtKB-KW"/>
</dbReference>
<proteinExistence type="predicted"/>